<dbReference type="AlphaFoldDB" id="A0AAV5SFG8"/>
<dbReference type="Proteomes" id="UP001432027">
    <property type="component" value="Unassembled WGS sequence"/>
</dbReference>
<keyword evidence="1" id="KW-0472">Membrane</keyword>
<gene>
    <name evidence="2" type="ORF">PENTCL1PPCAC_3795</name>
</gene>
<proteinExistence type="predicted"/>
<keyword evidence="3" id="KW-1185">Reference proteome</keyword>
<keyword evidence="1" id="KW-0812">Transmembrane</keyword>
<protein>
    <submittedName>
        <fullName evidence="2">Uncharacterized protein</fullName>
    </submittedName>
</protein>
<evidence type="ECO:0000313" key="3">
    <source>
        <dbReference type="Proteomes" id="UP001432027"/>
    </source>
</evidence>
<feature type="transmembrane region" description="Helical" evidence="1">
    <location>
        <begin position="88"/>
        <end position="106"/>
    </location>
</feature>
<organism evidence="2 3">
    <name type="scientific">Pristionchus entomophagus</name>
    <dbReference type="NCBI Taxonomy" id="358040"/>
    <lineage>
        <taxon>Eukaryota</taxon>
        <taxon>Metazoa</taxon>
        <taxon>Ecdysozoa</taxon>
        <taxon>Nematoda</taxon>
        <taxon>Chromadorea</taxon>
        <taxon>Rhabditida</taxon>
        <taxon>Rhabditina</taxon>
        <taxon>Diplogasteromorpha</taxon>
        <taxon>Diplogasteroidea</taxon>
        <taxon>Neodiplogasteridae</taxon>
        <taxon>Pristionchus</taxon>
    </lineage>
</organism>
<feature type="non-terminal residue" evidence="2">
    <location>
        <position position="1"/>
    </location>
</feature>
<name>A0AAV5SFG8_9BILA</name>
<sequence length="141" mass="15431">KARGHPDPDNIPLPIPLSLSDPLAPVACNIRKPRIPSPKPPPFVEDPPTVAAVEYIIDWEVWVLSGTNATRLTSSGLSPFPPFFTSNFSLLICSISLFRSLIFPFLSARTVRKLSVAFFKPSSNNSILTSRSVNSRRSSAI</sequence>
<evidence type="ECO:0000256" key="1">
    <source>
        <dbReference type="SAM" id="Phobius"/>
    </source>
</evidence>
<dbReference type="EMBL" id="BTSX01000001">
    <property type="protein sequence ID" value="GMS81620.1"/>
    <property type="molecule type" value="Genomic_DNA"/>
</dbReference>
<reference evidence="2" key="1">
    <citation type="submission" date="2023-10" db="EMBL/GenBank/DDBJ databases">
        <title>Genome assembly of Pristionchus species.</title>
        <authorList>
            <person name="Yoshida K."/>
            <person name="Sommer R.J."/>
        </authorList>
    </citation>
    <scope>NUCLEOTIDE SEQUENCE</scope>
    <source>
        <strain evidence="2">RS0144</strain>
    </source>
</reference>
<keyword evidence="1" id="KW-1133">Transmembrane helix</keyword>
<accession>A0AAV5SFG8</accession>
<evidence type="ECO:0000313" key="2">
    <source>
        <dbReference type="EMBL" id="GMS81620.1"/>
    </source>
</evidence>
<comment type="caution">
    <text evidence="2">The sequence shown here is derived from an EMBL/GenBank/DDBJ whole genome shotgun (WGS) entry which is preliminary data.</text>
</comment>